<comment type="similarity">
    <text evidence="1 5">Belongs to the FlgD family.</text>
</comment>
<comment type="function">
    <text evidence="4 5">Required for flagellar hook formation. May act as a scaffolding protein.</text>
</comment>
<dbReference type="InterPro" id="IPR005648">
    <property type="entry name" value="FlgD"/>
</dbReference>
<comment type="caution">
    <text evidence="8">The sequence shown here is derived from an EMBL/GenBank/DDBJ whole genome shotgun (WGS) entry which is preliminary data.</text>
</comment>
<accession>A0ABW4DQ93</accession>
<dbReference type="RefSeq" id="WP_131574746.1">
    <property type="nucleotide sequence ID" value="NZ_CBCSAJ010000046.1"/>
</dbReference>
<feature type="region of interest" description="Disordered" evidence="6">
    <location>
        <begin position="1"/>
        <end position="23"/>
    </location>
</feature>
<keyword evidence="8" id="KW-0282">Flagellum</keyword>
<evidence type="ECO:0000313" key="8">
    <source>
        <dbReference type="EMBL" id="MFD1479904.1"/>
    </source>
</evidence>
<reference evidence="9" key="1">
    <citation type="journal article" date="2019" name="Int. J. Syst. Evol. Microbiol.">
        <title>The Global Catalogue of Microorganisms (GCM) 10K type strain sequencing project: providing services to taxonomists for standard genome sequencing and annotation.</title>
        <authorList>
            <consortium name="The Broad Institute Genomics Platform"/>
            <consortium name="The Broad Institute Genome Sequencing Center for Infectious Disease"/>
            <person name="Wu L."/>
            <person name="Ma J."/>
        </authorList>
    </citation>
    <scope>NUCLEOTIDE SEQUENCE [LARGE SCALE GENOMIC DNA]</scope>
    <source>
        <strain evidence="9">CCM 8875</strain>
    </source>
</reference>
<sequence>MIDALTPPATPATPAPATATGFSAAGTGGDFQTFLTMLTAQLKNQDPLNPMEGTDFAIQLATFAGVEQAALSNTFLQQMAGQSSIAGWIGKEARTTAPVWFGTDPITLDVAPDDRADSVQLVARNELGAVVAREEIGPGAGQIDWLGQTAQGTKLPDGLYRFTLESRVGDELIADTAVSTYARIVEAQFDAGGGRLVFEGGSSVAADEVTALRDPA</sequence>
<dbReference type="Proteomes" id="UP001597302">
    <property type="component" value="Unassembled WGS sequence"/>
</dbReference>
<keyword evidence="3 5" id="KW-1005">Bacterial flagellum biogenesis</keyword>
<evidence type="ECO:0000313" key="9">
    <source>
        <dbReference type="Proteomes" id="UP001597302"/>
    </source>
</evidence>
<evidence type="ECO:0000259" key="7">
    <source>
        <dbReference type="Pfam" id="PF13860"/>
    </source>
</evidence>
<dbReference type="Gene3D" id="2.60.40.4070">
    <property type="match status" value="1"/>
</dbReference>
<evidence type="ECO:0000256" key="2">
    <source>
        <dbReference type="ARBA" id="ARBA00016013"/>
    </source>
</evidence>
<dbReference type="InterPro" id="IPR025965">
    <property type="entry name" value="FlgD/Vpr_Ig-like"/>
</dbReference>
<evidence type="ECO:0000256" key="1">
    <source>
        <dbReference type="ARBA" id="ARBA00010577"/>
    </source>
</evidence>
<dbReference type="Pfam" id="PF03963">
    <property type="entry name" value="FlgD"/>
    <property type="match status" value="1"/>
</dbReference>
<keyword evidence="9" id="KW-1185">Reference proteome</keyword>
<protein>
    <recommendedName>
        <fullName evidence="2 5">Basal-body rod modification protein FlgD</fullName>
    </recommendedName>
</protein>
<gene>
    <name evidence="8" type="ORF">ACFQ5P_01215</name>
</gene>
<proteinExistence type="inferred from homology"/>
<evidence type="ECO:0000256" key="6">
    <source>
        <dbReference type="SAM" id="MobiDB-lite"/>
    </source>
</evidence>
<dbReference type="Gene3D" id="2.30.30.910">
    <property type="match status" value="1"/>
</dbReference>
<organism evidence="8 9">
    <name type="scientific">Paracoccus nototheniae</name>
    <dbReference type="NCBI Taxonomy" id="2489002"/>
    <lineage>
        <taxon>Bacteria</taxon>
        <taxon>Pseudomonadati</taxon>
        <taxon>Pseudomonadota</taxon>
        <taxon>Alphaproteobacteria</taxon>
        <taxon>Rhodobacterales</taxon>
        <taxon>Paracoccaceae</taxon>
        <taxon>Paracoccus</taxon>
    </lineage>
</organism>
<keyword evidence="8" id="KW-0969">Cilium</keyword>
<evidence type="ECO:0000256" key="5">
    <source>
        <dbReference type="RuleBase" id="RU362076"/>
    </source>
</evidence>
<feature type="domain" description="FlgD/Vpr Ig-like" evidence="7">
    <location>
        <begin position="100"/>
        <end position="167"/>
    </location>
</feature>
<evidence type="ECO:0000256" key="4">
    <source>
        <dbReference type="ARBA" id="ARBA00024746"/>
    </source>
</evidence>
<keyword evidence="8" id="KW-0966">Cell projection</keyword>
<dbReference type="EMBL" id="JBHTOQ010000003">
    <property type="protein sequence ID" value="MFD1479904.1"/>
    <property type="molecule type" value="Genomic_DNA"/>
</dbReference>
<name>A0ABW4DQ93_9RHOB</name>
<evidence type="ECO:0000256" key="3">
    <source>
        <dbReference type="ARBA" id="ARBA00022795"/>
    </source>
</evidence>
<dbReference type="Pfam" id="PF13860">
    <property type="entry name" value="FlgD_ig"/>
    <property type="match status" value="1"/>
</dbReference>